<dbReference type="STRING" id="550983.A4R26_14555"/>
<keyword evidence="4" id="KW-1185">Reference proteome</keyword>
<dbReference type="SUPFAM" id="SSF53335">
    <property type="entry name" value="S-adenosyl-L-methionine-dependent methyltransferases"/>
    <property type="match status" value="1"/>
</dbReference>
<dbReference type="Gene3D" id="3.40.50.150">
    <property type="entry name" value="Vaccinia Virus protein VP39"/>
    <property type="match status" value="1"/>
</dbReference>
<dbReference type="PANTHER" id="PTHR44068">
    <property type="entry name" value="ZGC:194242"/>
    <property type="match status" value="1"/>
</dbReference>
<evidence type="ECO:0000256" key="1">
    <source>
        <dbReference type="ARBA" id="ARBA00022679"/>
    </source>
</evidence>
<dbReference type="EMBL" id="LWBP01000067">
    <property type="protein sequence ID" value="OQP65646.1"/>
    <property type="molecule type" value="Genomic_DNA"/>
</dbReference>
<dbReference type="InterPro" id="IPR029063">
    <property type="entry name" value="SAM-dependent_MTases_sf"/>
</dbReference>
<dbReference type="InterPro" id="IPR050447">
    <property type="entry name" value="Erg6_SMT_methyltransf"/>
</dbReference>
<gene>
    <name evidence="3" type="ORF">A4R26_14555</name>
</gene>
<keyword evidence="1" id="KW-0808">Transferase</keyword>
<dbReference type="Pfam" id="PF08241">
    <property type="entry name" value="Methyltransf_11"/>
    <property type="match status" value="1"/>
</dbReference>
<dbReference type="CDD" id="cd02440">
    <property type="entry name" value="AdoMet_MTases"/>
    <property type="match status" value="1"/>
</dbReference>
<comment type="caution">
    <text evidence="3">The sequence shown here is derived from an EMBL/GenBank/DDBJ whole genome shotgun (WGS) entry which is preliminary data.</text>
</comment>
<dbReference type="Proteomes" id="UP000192276">
    <property type="component" value="Unassembled WGS sequence"/>
</dbReference>
<sequence length="273" mass="30099">MTDPQVASHYAYNDLYEAIVQALHHAGIPEDKVARKDIAAIDEFHVRGQEVSRELAIAAGIQPGMRILDAGCGLGGACRMLADEFGCDVTGVDITEDYIRSATLLSALTGLQHKTRFVHGSVLSLPFNDKSFDVVWTQHVQMNIADKKTFYAEMGRVLITGGRLAYYDILSHDHLPIQFPVPWAADENISFLITSGELHALLQQAGFHRIHTTNESAKGIAFFDNLFSRISKKGLPALGLHMLMGDTAMEKLRNLYSNLINGCIVLESGIYQL</sequence>
<protein>
    <recommendedName>
        <fullName evidence="2">Methyltransferase type 11 domain-containing protein</fullName>
    </recommendedName>
</protein>
<dbReference type="PANTHER" id="PTHR44068:SF11">
    <property type="entry name" value="GERANYL DIPHOSPHATE 2-C-METHYLTRANSFERASE"/>
    <property type="match status" value="1"/>
</dbReference>
<organism evidence="3 4">
    <name type="scientific">Niastella populi</name>
    <dbReference type="NCBI Taxonomy" id="550983"/>
    <lineage>
        <taxon>Bacteria</taxon>
        <taxon>Pseudomonadati</taxon>
        <taxon>Bacteroidota</taxon>
        <taxon>Chitinophagia</taxon>
        <taxon>Chitinophagales</taxon>
        <taxon>Chitinophagaceae</taxon>
        <taxon>Niastella</taxon>
    </lineage>
</organism>
<name>A0A1V9G597_9BACT</name>
<feature type="domain" description="Methyltransferase type 11" evidence="2">
    <location>
        <begin position="68"/>
        <end position="165"/>
    </location>
</feature>
<dbReference type="AlphaFoldDB" id="A0A1V9G597"/>
<reference evidence="4" key="1">
    <citation type="submission" date="2016-04" db="EMBL/GenBank/DDBJ databases">
        <authorList>
            <person name="Chen L."/>
            <person name="Zhuang W."/>
            <person name="Wang G."/>
        </authorList>
    </citation>
    <scope>NUCLEOTIDE SEQUENCE [LARGE SCALE GENOMIC DNA]</scope>
    <source>
        <strain evidence="4">208</strain>
    </source>
</reference>
<dbReference type="InterPro" id="IPR013216">
    <property type="entry name" value="Methyltransf_11"/>
</dbReference>
<evidence type="ECO:0000313" key="3">
    <source>
        <dbReference type="EMBL" id="OQP65646.1"/>
    </source>
</evidence>
<accession>A0A1V9G597</accession>
<dbReference type="OrthoDB" id="9770553at2"/>
<dbReference type="RefSeq" id="WP_081163248.1">
    <property type="nucleotide sequence ID" value="NZ_LWBP01000067.1"/>
</dbReference>
<evidence type="ECO:0000313" key="4">
    <source>
        <dbReference type="Proteomes" id="UP000192276"/>
    </source>
</evidence>
<dbReference type="GO" id="GO:0008757">
    <property type="term" value="F:S-adenosylmethionine-dependent methyltransferase activity"/>
    <property type="evidence" value="ECO:0007669"/>
    <property type="project" value="InterPro"/>
</dbReference>
<proteinExistence type="predicted"/>
<evidence type="ECO:0000259" key="2">
    <source>
        <dbReference type="Pfam" id="PF08241"/>
    </source>
</evidence>